<feature type="domain" description="Sodium/calcium exchanger membrane region" evidence="6">
    <location>
        <begin position="216"/>
        <end position="356"/>
    </location>
</feature>
<dbReference type="EMBL" id="SAIY01000002">
    <property type="protein sequence ID" value="NGM12716.1"/>
    <property type="molecule type" value="Genomic_DNA"/>
</dbReference>
<dbReference type="InterPro" id="IPR044880">
    <property type="entry name" value="NCX_ion-bd_dom_sf"/>
</dbReference>
<proteinExistence type="predicted"/>
<keyword evidence="8" id="KW-1185">Reference proteome</keyword>
<feature type="transmembrane region" description="Helical" evidence="5">
    <location>
        <begin position="313"/>
        <end position="332"/>
    </location>
</feature>
<sequence>MPPDGYGGRHGVRTNLRRPLVITGTWPLLPSVLALVVALAAILSAGRVLVRTADELADRTGMGEAVAGALLLGAVTSLPGIATTVIGSVRQDAEFALANPIGGIAVQTVWLAIADLLYRRSNIEHAAASLENVLQAVVLVALLCLPVVAYATPELTLLWVHPASLLIPVIYLYGLVLLRRLRREPMWFARRTTETRQDEPAAETSGLSLRRLWFRLAALAAVVAATGYLIGQGGLGVVAASGLPSGFVGFTITTAITSLPELITLIAAVRIGALTLGIGNILGGNAFDSLMIFLADAAYRPGSIYSEANLSGLLFTGMTTLMTATLTAGLLIRERRGIGFEGAAIPIIYLATVALLLLRPG</sequence>
<protein>
    <submittedName>
        <fullName evidence="7">Sodium:calcium symporter</fullName>
    </submittedName>
</protein>
<feature type="transmembrane region" description="Helical" evidence="5">
    <location>
        <begin position="212"/>
        <end position="231"/>
    </location>
</feature>
<dbReference type="AlphaFoldDB" id="A0A6M1KVA7"/>
<keyword evidence="4 5" id="KW-0472">Membrane</keyword>
<evidence type="ECO:0000256" key="1">
    <source>
        <dbReference type="ARBA" id="ARBA00004141"/>
    </source>
</evidence>
<feature type="transmembrane region" description="Helical" evidence="5">
    <location>
        <begin position="130"/>
        <end position="151"/>
    </location>
</feature>
<feature type="transmembrane region" description="Helical" evidence="5">
    <location>
        <begin position="339"/>
        <end position="358"/>
    </location>
</feature>
<name>A0A6M1KVA7_9ACTN</name>
<feature type="transmembrane region" description="Helical" evidence="5">
    <location>
        <begin position="237"/>
        <end position="259"/>
    </location>
</feature>
<dbReference type="Pfam" id="PF01699">
    <property type="entry name" value="Na_Ca_ex"/>
    <property type="match status" value="2"/>
</dbReference>
<accession>A0A6M1KVA7</accession>
<feature type="transmembrane region" description="Helical" evidence="5">
    <location>
        <begin position="95"/>
        <end position="118"/>
    </location>
</feature>
<keyword evidence="2 5" id="KW-0812">Transmembrane</keyword>
<evidence type="ECO:0000256" key="2">
    <source>
        <dbReference type="ARBA" id="ARBA00022692"/>
    </source>
</evidence>
<evidence type="ECO:0000256" key="5">
    <source>
        <dbReference type="SAM" id="Phobius"/>
    </source>
</evidence>
<feature type="transmembrane region" description="Helical" evidence="5">
    <location>
        <begin position="65"/>
        <end position="89"/>
    </location>
</feature>
<feature type="transmembrane region" description="Helical" evidence="5">
    <location>
        <begin position="20"/>
        <end position="44"/>
    </location>
</feature>
<evidence type="ECO:0000259" key="6">
    <source>
        <dbReference type="Pfam" id="PF01699"/>
    </source>
</evidence>
<evidence type="ECO:0000313" key="7">
    <source>
        <dbReference type="EMBL" id="NGM12716.1"/>
    </source>
</evidence>
<feature type="domain" description="Sodium/calcium exchanger membrane region" evidence="6">
    <location>
        <begin position="31"/>
        <end position="167"/>
    </location>
</feature>
<reference evidence="7 8" key="1">
    <citation type="submission" date="2020-02" db="EMBL/GenBank/DDBJ databases">
        <title>Draft Genome Sequence of Verrucosispora sp. Strain CWR15, Isolated from Gulf of Mexico Sponge.</title>
        <authorList>
            <person name="Kennedy S.J."/>
            <person name="Cella E."/>
            <person name="Azarian T."/>
            <person name="Baker B.J."/>
            <person name="Shaw L.N."/>
        </authorList>
    </citation>
    <scope>NUCLEOTIDE SEQUENCE [LARGE SCALE GENOMIC DNA]</scope>
    <source>
        <strain evidence="7 8">CWR15</strain>
    </source>
</reference>
<keyword evidence="3 5" id="KW-1133">Transmembrane helix</keyword>
<evidence type="ECO:0000256" key="3">
    <source>
        <dbReference type="ARBA" id="ARBA00022989"/>
    </source>
</evidence>
<organism evidence="7 8">
    <name type="scientific">Verrucosispora sioxanthis</name>
    <dbReference type="NCBI Taxonomy" id="2499994"/>
    <lineage>
        <taxon>Bacteria</taxon>
        <taxon>Bacillati</taxon>
        <taxon>Actinomycetota</taxon>
        <taxon>Actinomycetes</taxon>
        <taxon>Micromonosporales</taxon>
        <taxon>Micromonosporaceae</taxon>
        <taxon>Micromonospora</taxon>
    </lineage>
</organism>
<evidence type="ECO:0000313" key="8">
    <source>
        <dbReference type="Proteomes" id="UP000478148"/>
    </source>
</evidence>
<dbReference type="Proteomes" id="UP000478148">
    <property type="component" value="Unassembled WGS sequence"/>
</dbReference>
<gene>
    <name evidence="7" type="ORF">ENC19_08625</name>
</gene>
<dbReference type="Gene3D" id="1.20.1420.30">
    <property type="entry name" value="NCX, central ion-binding region"/>
    <property type="match status" value="1"/>
</dbReference>
<evidence type="ECO:0000256" key="4">
    <source>
        <dbReference type="ARBA" id="ARBA00023136"/>
    </source>
</evidence>
<dbReference type="GO" id="GO:0055085">
    <property type="term" value="P:transmembrane transport"/>
    <property type="evidence" value="ECO:0007669"/>
    <property type="project" value="InterPro"/>
</dbReference>
<comment type="caution">
    <text evidence="7">The sequence shown here is derived from an EMBL/GenBank/DDBJ whole genome shotgun (WGS) entry which is preliminary data.</text>
</comment>
<feature type="transmembrane region" description="Helical" evidence="5">
    <location>
        <begin position="157"/>
        <end position="178"/>
    </location>
</feature>
<feature type="transmembrane region" description="Helical" evidence="5">
    <location>
        <begin position="271"/>
        <end position="293"/>
    </location>
</feature>
<dbReference type="InterPro" id="IPR004837">
    <property type="entry name" value="NaCa_Exmemb"/>
</dbReference>
<comment type="subcellular location">
    <subcellularLocation>
        <location evidence="1">Membrane</location>
        <topology evidence="1">Multi-pass membrane protein</topology>
    </subcellularLocation>
</comment>
<dbReference type="GO" id="GO:0016020">
    <property type="term" value="C:membrane"/>
    <property type="evidence" value="ECO:0007669"/>
    <property type="project" value="UniProtKB-SubCell"/>
</dbReference>